<protein>
    <submittedName>
        <fullName evidence="2">DUF393 domain-containing protein</fullName>
    </submittedName>
</protein>
<keyword evidence="6" id="KW-1185">Reference proteome</keyword>
<dbReference type="EMBL" id="JAENIB010000004">
    <property type="protein sequence ID" value="MBK1930953.1"/>
    <property type="molecule type" value="Genomic_DNA"/>
</dbReference>
<dbReference type="InterPro" id="IPR044691">
    <property type="entry name" value="DCC1_Trx"/>
</dbReference>
<feature type="transmembrane region" description="Helical" evidence="1">
    <location>
        <begin position="265"/>
        <end position="285"/>
    </location>
</feature>
<evidence type="ECO:0000256" key="1">
    <source>
        <dbReference type="SAM" id="Phobius"/>
    </source>
</evidence>
<proteinExistence type="predicted"/>
<dbReference type="Proteomes" id="UP000664048">
    <property type="component" value="Unassembled WGS sequence"/>
</dbReference>
<dbReference type="Proteomes" id="UP000611459">
    <property type="component" value="Unassembled WGS sequence"/>
</dbReference>
<reference evidence="3 6" key="2">
    <citation type="submission" date="2021-03" db="EMBL/GenBank/DDBJ databases">
        <title>Clinical course, treatment and visual outcome of an outbreak of Burkholderia contaminans endophthalmitis following cataract surgery.</title>
        <authorList>
            <person name="Lind C."/>
            <person name="Olsen K."/>
            <person name="Angelsen N.K."/>
            <person name="Krefting E.A."/>
            <person name="Fossen K."/>
            <person name="Gravningen K."/>
            <person name="Depoorter E."/>
            <person name="Vandamme P."/>
            <person name="Bertelsen G."/>
        </authorList>
    </citation>
    <scope>NUCLEOTIDE SEQUENCE [LARGE SCALE GENOMIC DNA]</scope>
    <source>
        <strain evidence="3 6">51242556</strain>
    </source>
</reference>
<evidence type="ECO:0000313" key="6">
    <source>
        <dbReference type="Proteomes" id="UP000664048"/>
    </source>
</evidence>
<dbReference type="EMBL" id="CP090641">
    <property type="protein sequence ID" value="WFN21783.1"/>
    <property type="molecule type" value="Genomic_DNA"/>
</dbReference>
<reference evidence="4 7" key="3">
    <citation type="submission" date="2021-12" db="EMBL/GenBank/DDBJ databases">
        <title>Genomic and phenotypic characterization of three Burkholderia contaminans isolates recovered from different sources.</title>
        <authorList>
            <person name="Lopez De Volder A."/>
            <person name="Fan Y."/>
            <person name="Nunvar J."/>
            <person name="Herrera T."/>
            <person name="Timp W."/>
            <person name="Degrossi J."/>
        </authorList>
    </citation>
    <scope>NUCLEOTIDE SEQUENCE [LARGE SCALE GENOMIC DNA]</scope>
    <source>
        <strain evidence="4 7">LMG 23361</strain>
    </source>
</reference>
<evidence type="ECO:0000313" key="5">
    <source>
        <dbReference type="Proteomes" id="UP000611459"/>
    </source>
</evidence>
<keyword evidence="1" id="KW-0812">Transmembrane</keyword>
<sequence length="290" mass="31915">MRSSELVLYFDGRCPLCVAEIKRLGARDARHRLAFVDIAKPGFDPAPLGVDLPALNRELHARLPDGRMLTGVDSILAAQALTGRRTLVRLLRVPAVRGVLALLYRRFARNRHAVSRWLGYRTEAPCDAAACGSGSERAAEPTPDRPAGGAARRLVVTWMYVAATAHVLVGMAVPWVAGAPWLDAYHRVIELHFWAGAAPDAARAQQVWWMSLMGATVQCASVWMLALVHLGNRLRKREVWGWLLAGLLIWAPQDMLFSLQAHVSGHVAIDAAALVAMVPPLVWLWRRDAV</sequence>
<dbReference type="AlphaFoldDB" id="A0A1E3FZ18"/>
<dbReference type="RefSeq" id="WP_039349802.1">
    <property type="nucleotide sequence ID" value="NZ_AP018357.1"/>
</dbReference>
<dbReference type="GO" id="GO:0015035">
    <property type="term" value="F:protein-disulfide reductase activity"/>
    <property type="evidence" value="ECO:0007669"/>
    <property type="project" value="InterPro"/>
</dbReference>
<dbReference type="InterPro" id="IPR007263">
    <property type="entry name" value="DCC1-like"/>
</dbReference>
<name>A0A1E3FZ18_9BURK</name>
<dbReference type="PANTHER" id="PTHR34290">
    <property type="entry name" value="SI:CH73-390P7.2"/>
    <property type="match status" value="1"/>
</dbReference>
<feature type="transmembrane region" description="Helical" evidence="1">
    <location>
        <begin position="239"/>
        <end position="259"/>
    </location>
</feature>
<keyword evidence="1" id="KW-1133">Transmembrane helix</keyword>
<evidence type="ECO:0000313" key="4">
    <source>
        <dbReference type="EMBL" id="WFN21783.1"/>
    </source>
</evidence>
<dbReference type="OrthoDB" id="5294764at2"/>
<dbReference type="GeneID" id="93188529"/>
<dbReference type="Proteomes" id="UP001220209">
    <property type="component" value="Chromosome 2"/>
</dbReference>
<dbReference type="EMBL" id="JAGEMX010000007">
    <property type="protein sequence ID" value="MBO1832246.1"/>
    <property type="molecule type" value="Genomic_DNA"/>
</dbReference>
<accession>A0A1E3FZ18</accession>
<evidence type="ECO:0000313" key="2">
    <source>
        <dbReference type="EMBL" id="MBK1930953.1"/>
    </source>
</evidence>
<dbReference type="PANTHER" id="PTHR34290:SF2">
    <property type="entry name" value="OS04G0668800 PROTEIN"/>
    <property type="match status" value="1"/>
</dbReference>
<reference evidence="2" key="1">
    <citation type="submission" date="2021-01" db="EMBL/GenBank/DDBJ databases">
        <title>Outbreak of Burkholderia contaminns endophthalmitis traced to a clinical ventilation system.</title>
        <authorList>
            <person name="Lipuma J."/>
            <person name="Spilker T."/>
            <person name="Kratholm J."/>
        </authorList>
    </citation>
    <scope>NUCLEOTIDE SEQUENCE</scope>
    <source>
        <strain evidence="2">HI4954</strain>
    </source>
</reference>
<evidence type="ECO:0000313" key="3">
    <source>
        <dbReference type="EMBL" id="MBO1832246.1"/>
    </source>
</evidence>
<feature type="transmembrane region" description="Helical" evidence="1">
    <location>
        <begin position="155"/>
        <end position="177"/>
    </location>
</feature>
<organism evidence="2 5">
    <name type="scientific">Burkholderia contaminans</name>
    <dbReference type="NCBI Taxonomy" id="488447"/>
    <lineage>
        <taxon>Bacteria</taxon>
        <taxon>Pseudomonadati</taxon>
        <taxon>Pseudomonadota</taxon>
        <taxon>Betaproteobacteria</taxon>
        <taxon>Burkholderiales</taxon>
        <taxon>Burkholderiaceae</taxon>
        <taxon>Burkholderia</taxon>
        <taxon>Burkholderia cepacia complex</taxon>
    </lineage>
</organism>
<keyword evidence="1" id="KW-0472">Membrane</keyword>
<dbReference type="Pfam" id="PF04134">
    <property type="entry name" value="DCC1-like"/>
    <property type="match status" value="1"/>
</dbReference>
<gene>
    <name evidence="3" type="ORF">J4M89_22960</name>
    <name evidence="2" type="ORF">JIN94_13785</name>
    <name evidence="4" type="ORF">LXE91_24300</name>
</gene>
<feature type="transmembrane region" description="Helical" evidence="1">
    <location>
        <begin position="207"/>
        <end position="227"/>
    </location>
</feature>
<evidence type="ECO:0000313" key="7">
    <source>
        <dbReference type="Proteomes" id="UP001220209"/>
    </source>
</evidence>